<feature type="transmembrane region" description="Helical" evidence="1">
    <location>
        <begin position="189"/>
        <end position="216"/>
    </location>
</feature>
<accession>A0A1H2VHQ3</accession>
<dbReference type="Proteomes" id="UP000182429">
    <property type="component" value="Unassembled WGS sequence"/>
</dbReference>
<keyword evidence="1" id="KW-1133">Transmembrane helix</keyword>
<evidence type="ECO:0000256" key="1">
    <source>
        <dbReference type="SAM" id="Phobius"/>
    </source>
</evidence>
<proteinExistence type="predicted"/>
<feature type="transmembrane region" description="Helical" evidence="1">
    <location>
        <begin position="158"/>
        <end position="177"/>
    </location>
</feature>
<protein>
    <submittedName>
        <fullName evidence="2">Uncharacterized protein</fullName>
    </submittedName>
</protein>
<reference evidence="2 3" key="1">
    <citation type="submission" date="2016-10" db="EMBL/GenBank/DDBJ databases">
        <authorList>
            <person name="de Groot N.N."/>
        </authorList>
    </citation>
    <scope>NUCLEOTIDE SEQUENCE [LARGE SCALE GENOMIC DNA]</scope>
    <source>
        <strain evidence="2 3">S3b</strain>
    </source>
</reference>
<keyword evidence="1" id="KW-0812">Transmembrane</keyword>
<name>A0A1H2VHQ3_9FIRM</name>
<dbReference type="EMBL" id="FNNF01000033">
    <property type="protein sequence ID" value="SDW67454.1"/>
    <property type="molecule type" value="Genomic_DNA"/>
</dbReference>
<feature type="transmembrane region" description="Helical" evidence="1">
    <location>
        <begin position="101"/>
        <end position="123"/>
    </location>
</feature>
<dbReference type="STRING" id="1630.SAMN05216514_102193"/>
<evidence type="ECO:0000313" key="2">
    <source>
        <dbReference type="EMBL" id="SDW67454.1"/>
    </source>
</evidence>
<dbReference type="eggNOG" id="ENOG502Z7X4">
    <property type="taxonomic scope" value="Bacteria"/>
</dbReference>
<dbReference type="Pfam" id="PF11449">
    <property type="entry name" value="ArsP_2"/>
    <property type="match status" value="1"/>
</dbReference>
<sequence>MDILLDPIMDSVKVLPVLFIAFLVVEILKNKNIANRVLAHTRLGPPVGALLGTIPQCGFSVVAAQLYGMRVVTMGTLIAIFMATSDEAIPILLVHPHLFGMMLLLIVAKFVVGAVTGVIVDAIHHEEDDSYEYIEIESCSCGTGVNLWINVFSQTLKIFFFILLTNIVMTLLIAWVGEETLSTVLKQNIFLQPLVAGLVGFIPNCAGSVILTQLYVTKALSFGALFTGLTTSAGVGTIALFAYHKNVKKNIAILCISYIVSTLVGYILIFAL</sequence>
<dbReference type="NCBIfam" id="NF037962">
    <property type="entry name" value="arsenic_eff"/>
    <property type="match status" value="1"/>
</dbReference>
<evidence type="ECO:0000313" key="3">
    <source>
        <dbReference type="Proteomes" id="UP000182429"/>
    </source>
</evidence>
<gene>
    <name evidence="2" type="ORF">SAMN04487759_1339</name>
</gene>
<dbReference type="InterPro" id="IPR021552">
    <property type="entry name" value="ArsP_2"/>
</dbReference>
<dbReference type="RefSeq" id="WP_074687060.1">
    <property type="nucleotide sequence ID" value="NZ_FNNF01000033.1"/>
</dbReference>
<organism evidence="2 3">
    <name type="scientific">Kandleria vitulina</name>
    <dbReference type="NCBI Taxonomy" id="1630"/>
    <lineage>
        <taxon>Bacteria</taxon>
        <taxon>Bacillati</taxon>
        <taxon>Bacillota</taxon>
        <taxon>Erysipelotrichia</taxon>
        <taxon>Erysipelotrichales</taxon>
        <taxon>Coprobacillaceae</taxon>
        <taxon>Kandleria</taxon>
    </lineage>
</organism>
<dbReference type="OrthoDB" id="9783550at2"/>
<keyword evidence="1" id="KW-0472">Membrane</keyword>
<feature type="transmembrane region" description="Helical" evidence="1">
    <location>
        <begin position="222"/>
        <end position="243"/>
    </location>
</feature>
<feature type="transmembrane region" description="Helical" evidence="1">
    <location>
        <begin position="12"/>
        <end position="28"/>
    </location>
</feature>
<feature type="transmembrane region" description="Helical" evidence="1">
    <location>
        <begin position="250"/>
        <end position="271"/>
    </location>
</feature>
<dbReference type="AlphaFoldDB" id="A0A1H2VHQ3"/>